<dbReference type="AlphaFoldDB" id="A0AAN1WHL0"/>
<proteinExistence type="predicted"/>
<dbReference type="KEGG" id="marq:MARGE09_P1948"/>
<evidence type="ECO:0000256" key="1">
    <source>
        <dbReference type="SAM" id="SignalP"/>
    </source>
</evidence>
<name>A0AAN1WHL0_9GAMM</name>
<evidence type="ECO:0000313" key="3">
    <source>
        <dbReference type="Proteomes" id="UP001320119"/>
    </source>
</evidence>
<dbReference type="Proteomes" id="UP001320119">
    <property type="component" value="Chromosome"/>
</dbReference>
<protein>
    <submittedName>
        <fullName evidence="2">Uncharacterized protein</fullName>
    </submittedName>
</protein>
<sequence>MKNIVMMVGLVVTALPVFAADQCETNFTKEGGFFKGTTFKTWANIEGVTVGDAHSSVYRHIAKDGWNIVSSDKEAGVLTASQTVSYGKGKTAPLNIIFEPNAETGTRISLSYALSGGVSSPKKAVIESFCATIASATGSSM</sequence>
<reference evidence="2 3" key="1">
    <citation type="journal article" date="2022" name="IScience">
        <title>An ultrasensitive nanofiber-based assay for enzymatic hydrolysis and deep-sea microbial degradation of cellulose.</title>
        <authorList>
            <person name="Tsudome M."/>
            <person name="Tachioka M."/>
            <person name="Miyazaki M."/>
            <person name="Uchimura K."/>
            <person name="Tsuda M."/>
            <person name="Takaki Y."/>
            <person name="Deguchi S."/>
        </authorList>
    </citation>
    <scope>NUCLEOTIDE SEQUENCE [LARGE SCALE GENOMIC DNA]</scope>
    <source>
        <strain evidence="2 3">GE09</strain>
    </source>
</reference>
<feature type="signal peptide" evidence="1">
    <location>
        <begin position="1"/>
        <end position="19"/>
    </location>
</feature>
<keyword evidence="3" id="KW-1185">Reference proteome</keyword>
<keyword evidence="1" id="KW-0732">Signal</keyword>
<dbReference type="RefSeq" id="WP_236987223.1">
    <property type="nucleotide sequence ID" value="NZ_AP023086.1"/>
</dbReference>
<evidence type="ECO:0000313" key="2">
    <source>
        <dbReference type="EMBL" id="BCD97747.1"/>
    </source>
</evidence>
<gene>
    <name evidence="2" type="ORF">MARGE09_P1948</name>
</gene>
<dbReference type="EMBL" id="AP023086">
    <property type="protein sequence ID" value="BCD97747.1"/>
    <property type="molecule type" value="Genomic_DNA"/>
</dbReference>
<feature type="chain" id="PRO_5043006365" evidence="1">
    <location>
        <begin position="20"/>
        <end position="141"/>
    </location>
</feature>
<organism evidence="2 3">
    <name type="scientific">Marinagarivorans cellulosilyticus</name>
    <dbReference type="NCBI Taxonomy" id="2721545"/>
    <lineage>
        <taxon>Bacteria</taxon>
        <taxon>Pseudomonadati</taxon>
        <taxon>Pseudomonadota</taxon>
        <taxon>Gammaproteobacteria</taxon>
        <taxon>Cellvibrionales</taxon>
        <taxon>Cellvibrionaceae</taxon>
        <taxon>Marinagarivorans</taxon>
    </lineage>
</organism>
<accession>A0AAN1WHL0</accession>